<dbReference type="KEGG" id="ppd:Ppro_1650"/>
<evidence type="ECO:0000313" key="3">
    <source>
        <dbReference type="Proteomes" id="UP000006732"/>
    </source>
</evidence>
<keyword evidence="1" id="KW-1133">Transmembrane helix</keyword>
<accession>A1APJ4</accession>
<dbReference type="AlphaFoldDB" id="A1APJ4"/>
<dbReference type="STRING" id="338966.Ppro_1650"/>
<dbReference type="InterPro" id="IPR021320">
    <property type="entry name" value="DUF2905"/>
</dbReference>
<dbReference type="PANTHER" id="PTHR36443:SF1">
    <property type="entry name" value="BSR5223 PROTEIN"/>
    <property type="match status" value="1"/>
</dbReference>
<keyword evidence="1" id="KW-0472">Membrane</keyword>
<sequence>MSGLGRSLIITGLILVVAGVVITFSPRIPWLGKLPGDIHVQRENFSFFFPLTTCILLSALLSLILWLLRR</sequence>
<dbReference type="Pfam" id="PF11146">
    <property type="entry name" value="DUF2905"/>
    <property type="match status" value="1"/>
</dbReference>
<keyword evidence="3" id="KW-1185">Reference proteome</keyword>
<dbReference type="eggNOG" id="COG3071">
    <property type="taxonomic scope" value="Bacteria"/>
</dbReference>
<name>A1APJ4_PELPD</name>
<feature type="transmembrane region" description="Helical" evidence="1">
    <location>
        <begin position="45"/>
        <end position="68"/>
    </location>
</feature>
<keyword evidence="1" id="KW-0812">Transmembrane</keyword>
<dbReference type="Proteomes" id="UP000006732">
    <property type="component" value="Chromosome"/>
</dbReference>
<dbReference type="OrthoDB" id="9811610at2"/>
<dbReference type="HOGENOM" id="CLU_181383_0_0_7"/>
<evidence type="ECO:0000256" key="1">
    <source>
        <dbReference type="SAM" id="Phobius"/>
    </source>
</evidence>
<feature type="transmembrane region" description="Helical" evidence="1">
    <location>
        <begin position="7"/>
        <end position="25"/>
    </location>
</feature>
<proteinExistence type="predicted"/>
<reference evidence="2 3" key="1">
    <citation type="submission" date="2006-10" db="EMBL/GenBank/DDBJ databases">
        <title>Complete sequence of chromosome of Pelobacter propionicus DSM 2379.</title>
        <authorList>
            <consortium name="US DOE Joint Genome Institute"/>
            <person name="Copeland A."/>
            <person name="Lucas S."/>
            <person name="Lapidus A."/>
            <person name="Barry K."/>
            <person name="Detter J.C."/>
            <person name="Glavina del Rio T."/>
            <person name="Hammon N."/>
            <person name="Israni S."/>
            <person name="Dalin E."/>
            <person name="Tice H."/>
            <person name="Pitluck S."/>
            <person name="Saunders E."/>
            <person name="Brettin T."/>
            <person name="Bruce D."/>
            <person name="Han C."/>
            <person name="Tapia R."/>
            <person name="Schmutz J."/>
            <person name="Larimer F."/>
            <person name="Land M."/>
            <person name="Hauser L."/>
            <person name="Kyrpides N."/>
            <person name="Kim E."/>
            <person name="Lovley D."/>
            <person name="Richardson P."/>
        </authorList>
    </citation>
    <scope>NUCLEOTIDE SEQUENCE [LARGE SCALE GENOMIC DNA]</scope>
    <source>
        <strain evidence="3">DSM 2379 / NBRC 103807 / OttBd1</strain>
    </source>
</reference>
<organism evidence="2 3">
    <name type="scientific">Pelobacter propionicus (strain DSM 2379 / NBRC 103807 / OttBd1)</name>
    <dbReference type="NCBI Taxonomy" id="338966"/>
    <lineage>
        <taxon>Bacteria</taxon>
        <taxon>Pseudomonadati</taxon>
        <taxon>Thermodesulfobacteriota</taxon>
        <taxon>Desulfuromonadia</taxon>
        <taxon>Desulfuromonadales</taxon>
        <taxon>Desulfuromonadaceae</taxon>
        <taxon>Pelobacter</taxon>
    </lineage>
</organism>
<dbReference type="PANTHER" id="PTHR36443">
    <property type="entry name" value="BSR5223 PROTEIN"/>
    <property type="match status" value="1"/>
</dbReference>
<evidence type="ECO:0000313" key="2">
    <source>
        <dbReference type="EMBL" id="ABK99264.1"/>
    </source>
</evidence>
<protein>
    <recommendedName>
        <fullName evidence="4">DUF2905 domain-containing protein</fullName>
    </recommendedName>
</protein>
<dbReference type="RefSeq" id="WP_011735541.1">
    <property type="nucleotide sequence ID" value="NC_008609.1"/>
</dbReference>
<gene>
    <name evidence="2" type="ordered locus">Ppro_1650</name>
</gene>
<evidence type="ECO:0008006" key="4">
    <source>
        <dbReference type="Google" id="ProtNLM"/>
    </source>
</evidence>
<dbReference type="EMBL" id="CP000482">
    <property type="protein sequence ID" value="ABK99264.1"/>
    <property type="molecule type" value="Genomic_DNA"/>
</dbReference>